<dbReference type="Gene3D" id="2.150.10.10">
    <property type="entry name" value="Serralysin-like metalloprotease, C-terminal"/>
    <property type="match status" value="13"/>
</dbReference>
<evidence type="ECO:0000256" key="3">
    <source>
        <dbReference type="ARBA" id="ARBA00005848"/>
    </source>
</evidence>
<evidence type="ECO:0000256" key="4">
    <source>
        <dbReference type="ARBA" id="ARBA00022448"/>
    </source>
</evidence>
<feature type="domain" description="Trimeric autotransporter adhesin YadA-like stalk" evidence="13">
    <location>
        <begin position="1418"/>
        <end position="1455"/>
    </location>
</feature>
<feature type="domain" description="Trimeric autotransporter adhesin YadA-like stalk" evidence="13">
    <location>
        <begin position="1928"/>
        <end position="1963"/>
    </location>
</feature>
<evidence type="ECO:0000313" key="14">
    <source>
        <dbReference type="EMBL" id="BCZ79546.1"/>
    </source>
</evidence>
<feature type="domain" description="Trimeric autotransporter adhesin YadA-like head" evidence="12">
    <location>
        <begin position="379"/>
        <end position="403"/>
    </location>
</feature>
<feature type="domain" description="Trimeric autotransporter adhesin YadA-like head" evidence="12">
    <location>
        <begin position="1049"/>
        <end position="1075"/>
    </location>
</feature>
<feature type="domain" description="Trimeric autotransporter adhesin YadA-like C-terminal membrane anchor" evidence="11">
    <location>
        <begin position="2837"/>
        <end position="2898"/>
    </location>
</feature>
<feature type="domain" description="Trimeric autotransporter adhesin YadA-like stalk" evidence="13">
    <location>
        <begin position="2578"/>
        <end position="2600"/>
    </location>
</feature>
<feature type="domain" description="Trimeric autotransporter adhesin YadA-like stalk" evidence="13">
    <location>
        <begin position="2330"/>
        <end position="2369"/>
    </location>
</feature>
<feature type="domain" description="Trimeric autotransporter adhesin YadA-like stalk" evidence="13">
    <location>
        <begin position="2769"/>
        <end position="2808"/>
    </location>
</feature>
<feature type="domain" description="Trimeric autotransporter adhesin YadA-like head" evidence="12">
    <location>
        <begin position="1354"/>
        <end position="1380"/>
    </location>
</feature>
<feature type="domain" description="Trimeric autotransporter adhesin YadA-like head" evidence="12">
    <location>
        <begin position="1176"/>
        <end position="1202"/>
    </location>
</feature>
<accession>A0ABM7TKH3</accession>
<feature type="domain" description="Trimeric autotransporter adhesin YadA-like head" evidence="12">
    <location>
        <begin position="814"/>
        <end position="839"/>
    </location>
</feature>
<feature type="domain" description="Trimeric autotransporter adhesin YadA-like head" evidence="12">
    <location>
        <begin position="2048"/>
        <end position="2072"/>
    </location>
</feature>
<feature type="domain" description="Trimeric autotransporter adhesin YadA-like head" evidence="12">
    <location>
        <begin position="238"/>
        <end position="264"/>
    </location>
</feature>
<feature type="domain" description="Trimeric autotransporter adhesin YadA-like stalk" evidence="13">
    <location>
        <begin position="593"/>
        <end position="631"/>
    </location>
</feature>
<feature type="domain" description="Trimeric autotransporter adhesin YadA-like head" evidence="12">
    <location>
        <begin position="550"/>
        <end position="575"/>
    </location>
</feature>
<evidence type="ECO:0000256" key="7">
    <source>
        <dbReference type="ARBA" id="ARBA00022729"/>
    </source>
</evidence>
<evidence type="ECO:0000259" key="11">
    <source>
        <dbReference type="Pfam" id="PF03895"/>
    </source>
</evidence>
<comment type="subcellular location">
    <subcellularLocation>
        <location evidence="2">Cell outer membrane</location>
    </subcellularLocation>
    <subcellularLocation>
        <location evidence="1">Cell surface</location>
    </subcellularLocation>
</comment>
<dbReference type="InterPro" id="IPR008640">
    <property type="entry name" value="Adhesin_Head_dom"/>
</dbReference>
<gene>
    <name evidence="14" type="ORF">PTKU64_32210</name>
</gene>
<feature type="domain" description="Trimeric autotransporter adhesin YadA-like stalk" evidence="13">
    <location>
        <begin position="1549"/>
        <end position="1586"/>
    </location>
</feature>
<feature type="domain" description="Trimeric autotransporter adhesin YadA-like head" evidence="12">
    <location>
        <begin position="29"/>
        <end position="54"/>
    </location>
</feature>
<feature type="domain" description="Trimeric autotransporter adhesin YadA-like stalk" evidence="13">
    <location>
        <begin position="2231"/>
        <end position="2273"/>
    </location>
</feature>
<evidence type="ECO:0000313" key="15">
    <source>
        <dbReference type="Proteomes" id="UP001319874"/>
    </source>
</evidence>
<feature type="domain" description="Trimeric autotransporter adhesin YadA-like stalk" evidence="13">
    <location>
        <begin position="2454"/>
        <end position="2495"/>
    </location>
</feature>
<feature type="domain" description="Trimeric autotransporter adhesin YadA-like stalk" evidence="13">
    <location>
        <begin position="1680"/>
        <end position="1719"/>
    </location>
</feature>
<feature type="domain" description="Trimeric autotransporter adhesin YadA-like stalk" evidence="13">
    <location>
        <begin position="1113"/>
        <end position="1151"/>
    </location>
</feature>
<dbReference type="EMBL" id="AP024956">
    <property type="protein sequence ID" value="BCZ79546.1"/>
    <property type="molecule type" value="Genomic_DNA"/>
</dbReference>
<feature type="domain" description="Trimeric autotransporter adhesin YadA-like stalk" evidence="13">
    <location>
        <begin position="1253"/>
        <end position="1288"/>
    </location>
</feature>
<reference evidence="14 15" key="1">
    <citation type="journal article" date="2022" name="Front. Microbiol.">
        <title>Identification and characterization of a novel class of self-sufficient cytochrome P450 hydroxylase involved in cyclohexanecarboxylate degradation in Paraburkholderia terrae strain KU-64.</title>
        <authorList>
            <person name="Yamamoto T."/>
            <person name="Hasegawa Y."/>
            <person name="Iwaki H."/>
        </authorList>
    </citation>
    <scope>NUCLEOTIDE SEQUENCE [LARGE SCALE GENOMIC DNA]</scope>
    <source>
        <strain evidence="14 15">KU-64</strain>
    </source>
</reference>
<keyword evidence="4" id="KW-0813">Transport</keyword>
<organism evidence="14 15">
    <name type="scientific">Paraburkholderia terrae</name>
    <dbReference type="NCBI Taxonomy" id="311230"/>
    <lineage>
        <taxon>Bacteria</taxon>
        <taxon>Pseudomonadati</taxon>
        <taxon>Pseudomonadota</taxon>
        <taxon>Betaproteobacteria</taxon>
        <taxon>Burkholderiales</taxon>
        <taxon>Burkholderiaceae</taxon>
        <taxon>Paraburkholderia</taxon>
    </lineage>
</organism>
<feature type="domain" description="Trimeric autotransporter adhesin YadA-like stalk" evidence="13">
    <location>
        <begin position="2645"/>
        <end position="2679"/>
    </location>
</feature>
<dbReference type="InterPro" id="IPR008635">
    <property type="entry name" value="Coiled_stalk_dom"/>
</dbReference>
<feature type="domain" description="Trimeric autotransporter adhesin YadA-like stalk" evidence="13">
    <location>
        <begin position="1783"/>
        <end position="1821"/>
    </location>
</feature>
<feature type="domain" description="Trimeric autotransporter adhesin YadA-like head" evidence="12">
    <location>
        <begin position="1485"/>
        <end position="1511"/>
    </location>
</feature>
<feature type="domain" description="Trimeric autotransporter adhesin YadA-like stalk" evidence="13">
    <location>
        <begin position="302"/>
        <end position="343"/>
    </location>
</feature>
<evidence type="ECO:0000256" key="10">
    <source>
        <dbReference type="ARBA" id="ARBA00023237"/>
    </source>
</evidence>
<feature type="domain" description="Trimeric autotransporter adhesin YadA-like stalk" evidence="13">
    <location>
        <begin position="738"/>
        <end position="773"/>
    </location>
</feature>
<feature type="domain" description="Trimeric autotransporter adhesin YadA-like head" evidence="12">
    <location>
        <begin position="1898"/>
        <end position="1922"/>
    </location>
</feature>
<dbReference type="Pfam" id="PF03895">
    <property type="entry name" value="YadA_anchor"/>
    <property type="match status" value="1"/>
</dbReference>
<keyword evidence="6" id="KW-0812">Transmembrane</keyword>
<feature type="domain" description="Trimeric autotransporter adhesin YadA-like head" evidence="12">
    <location>
        <begin position="407"/>
        <end position="425"/>
    </location>
</feature>
<dbReference type="Gene3D" id="3.30.1300.30">
    <property type="entry name" value="GSPII I/J protein-like"/>
    <property type="match status" value="1"/>
</dbReference>
<dbReference type="Gene3D" id="2.60.40.4050">
    <property type="match status" value="2"/>
</dbReference>
<dbReference type="SUPFAM" id="SSF101967">
    <property type="entry name" value="Adhesin YadA, collagen-binding domain"/>
    <property type="match status" value="15"/>
</dbReference>
<dbReference type="Gene3D" id="1.20.5.170">
    <property type="match status" value="5"/>
</dbReference>
<feature type="domain" description="Trimeric autotransporter adhesin YadA-like head" evidence="12">
    <location>
        <begin position="708"/>
        <end position="732"/>
    </location>
</feature>
<evidence type="ECO:0000256" key="1">
    <source>
        <dbReference type="ARBA" id="ARBA00004241"/>
    </source>
</evidence>
<feature type="domain" description="Trimeric autotransporter adhesin YadA-like stalk" evidence="13">
    <location>
        <begin position="157"/>
        <end position="194"/>
    </location>
</feature>
<evidence type="ECO:0000256" key="6">
    <source>
        <dbReference type="ARBA" id="ARBA00022692"/>
    </source>
</evidence>
<feature type="domain" description="Trimeric autotransporter adhesin YadA-like head" evidence="12">
    <location>
        <begin position="1616"/>
        <end position="1642"/>
    </location>
</feature>
<sequence>MAYGGQAKATGTGAIAMGNTGSFAQVALASGMDSMALGNGTTASQESAVALGAAAAATNLGAVAIGSAAYASGLNAISIGGTKTGKAGNFNVATGDNSVSIGANTSATTGWSVALGASAVANSTTLGTVGFKPGGGGISASTAFGEASVGALGKERRITNVAAGYSATDAVNLSQLMAEDARVNNLANNISAGGNLKYFHANSTQTDSLASGSESIAVGVAAVSSGGASIAQGAMASASGNNSVALGAGANATGSKSVALGSGSVANSSTLGSAGFNAGSTALSAGTASGELSIGGVGSERRITNVAAGYSATDAVNVSQLMSEDAKVNNVSNNVSILSNTVNNIGGSISNINNQVTNITNGSGIKYFHANSTLADSSATGSNSVAIGGAATASNSYALAAGTLSTASGYGDVALGYSARTSGAGGAVALGSQATASTANSVALGSNSVANSTTLTSAGFAPGGATLSAATAFGEVSVGAPAKERRITNVAAGYAATDAVNVSQLLAEDARVNLVNNNLSNLSNVVNNIPTNASLKYFHANSTLADSTVTGVNSVAAGPAAVASANNAVALGANSVADRANTVSVGSATAQRQIVNVGAGQQAADAVNVSQLSGVTQALGGGASVKADGSIAQPTYNVYGNTYSNVGDALGNISSATSNIVQSLKYIKFGDFGTAAAAQASGTDTIAVGGNANASQNGAIAIGRSAVASAVNSVAIGYGSLASQANTFSVGNAVSQRRITNVADGVDSHDAATVGQVTTDIQAAIANLNTTTNSGLLKSAVRSSSLLGATPTSSLTPDQLIASGPLTSTSKIEASGTNSVAIGLNTFATADSSVAIGNNVQALSPGAVAIGQQAHTDGVNTVAIGSDASALADNAIAIGNHSTAVVAGSTNGIAIGNNVTIGGVNSKGIGANIVASGSNSVTLGYGSADGGRANVLSVGNTKSGGQRQIINVAAGTQKTDAVNVSQLTGVTAALGGGATVNTDGSIKAPTYNVQGTTATDVGTAISKLDGVVSNVSNNVTNLTQNFNNVVNGGGIKYFHANSTQGDSSASGAESVAIGGGAIASTSNPVALGSGSVASSGSLGVKGFAPDNAALTAGTAFGELSVGTSGKERRITNVAAGYGATDAVNVSQLMAEDAKVNNVSSNLSNLSNVVNNIGTNVSMKYFHANSTLNDSTASGINAIAVGPQATAAGTNAIAVGYNASATAAESVALGSNATTTANLSATAYNPGNSTLSGMTASGEVSVGNGSFNRRITNVAAGSAATDAVNVSQLMAENAKVNADGTATAAALGGGSSYDPTTGNISAPTYIAGNLTYNNVAGAITNIDARLSNITSGTGDGIKYFHANSTLGDSSALGKDSVAIGGAATASTANSVALGANSLANSTTLGTAGFAPGGATLSGATAFGEVSVGAQGKERRITNVAAGYAGTDAVNVSQLMAEDAKVNNVSNNVTYLNNLVQNFSNNIVNGDGIKYFHANSTLGDSSASGKDSVAIGGAATASTANSVALGANSLANSTTLGTAGFAPGGATLSGATAFGEVSVGAQGKERRITNVAAGYAGTDAVNVSQLMAEDARVNNVSNNVTYLNNLVQNFGNNIYNGDGIKYFHANSTLGDSSASGKDSVAIGGAATASTANSVALGSNSLANATTLGSAGFAPGGATLSGATAFGEVSVGAQGKERRITNVAAGYAGTDAVNVSQLMAEDVKVNNLSNTVNNIANGGANMKYFNVNSSLAAASANGADSVAAGPGAVVLSTASGSVALGANSVADRANTVSVGSAGSRRQIVNVAAGIQPTDAVNVSQLSGVTQALGGGASVKADGSIAQPTYNVYGNTYSNVGDALGNISSATGNIVQSLKYIKFGDFGNAAAAQASMADTIAFGGNANASQNGAIAIGRSAVASAVNSVALGYGSVANQAYTFSVGNAISQRRITNVADGVDDHDAVTVGQMTIDIQAAIANLNTTTHSGLLKSAARPSSLLGVPPASSLTPDQLIASGPLTSASMVEASGTNSVAIGLNTFATADDSVAIGNNVQALSSGAVAIGQQAHTDGVNTVAIGSDASALADNAIAIGNHSTAVVAGATNGIAIGNNVTIGGVNSMGIGANIVAQGSNSVTLGYASADGGRANVLSVGNAKSGGQRQIINVAAGTQNNDAVNVSQLAGVASALGGGASVNPTTGAVVAPAYTLAGNTYVNVAAALTSLDTRIASGGDPLAVDYDTATKDQISLKGSTGTKITGLTAGALSASSTEAINGSQLYAQGTSMAKALGGGASVNTATGEITAPAYTFGGGTYTNVADALTALNNAAGSGNALGVVYDDQDKTQITLAGSTGTKITKVAAGDVNASSTDAMNGTQLYNVAASTADAIGGGSSFDPSTGKITNPTFNIGGKTITNIAGAITNLDDRVYANTTDITNLQTQINEGGIGLVTQDATSRNILVASQTDGSIVDFAGTKGARRLTGVAAGNVNASSFDAVNGTQLYNVAASTASVIGGGSTVKTDGTISNPTYIVGGSTVTTIGGAITNLDVRVYANSTDITNLQTQINEGGIGLVTQDATSKNILVASKTDGSIVDFTGKDGARVLTGVAAGTGDFDAVNNAQLKAAGIISADGSTKTAVTYNTVKDDSGKEVTDFSNITLGDGTPTSKPVAIHNVADGAAPNDAVNYSQYSDLLSKVNSISNAGTGVDTLFVGDGDRNTEQAKAGGTHATAMGALSVANGLQSVATGYASNATGSNAVAIGANSTASGNNSVAIGANSVASEDNTVSVGSASQQRRVTNVAAGTATTDAVNVGQLNDAITNASNNTVNQAVQQSNSYTDSQFNKMNDKMNSLGAAAMAATSLIPNARAEGNFQMSAAAGTYGGAAAVAIGANYWVNDRVLVNAHVTRATGNGANTGASAGVTIGF</sequence>
<feature type="domain" description="Trimeric autotransporter adhesin YadA-like head" evidence="12">
    <location>
        <begin position="2004"/>
        <end position="2029"/>
    </location>
</feature>
<feature type="domain" description="Trimeric autotransporter adhesin YadA-like head" evidence="12">
    <location>
        <begin position="1870"/>
        <end position="1896"/>
    </location>
</feature>
<evidence type="ECO:0000259" key="12">
    <source>
        <dbReference type="Pfam" id="PF05658"/>
    </source>
</evidence>
<proteinExistence type="inferred from homology"/>
<feature type="domain" description="Trimeric autotransporter adhesin YadA-like head" evidence="12">
    <location>
        <begin position="858"/>
        <end position="882"/>
    </location>
</feature>
<feature type="domain" description="Trimeric autotransporter adhesin YadA-like head" evidence="12">
    <location>
        <begin position="426"/>
        <end position="448"/>
    </location>
</feature>
<feature type="domain" description="Trimeric autotransporter adhesin YadA-like head" evidence="12">
    <location>
        <begin position="2697"/>
        <end position="2722"/>
    </location>
</feature>
<keyword evidence="10" id="KW-0998">Cell outer membrane</keyword>
<dbReference type="Pfam" id="PF05658">
    <property type="entry name" value="YadA_head"/>
    <property type="match status" value="24"/>
</dbReference>
<feature type="domain" description="Trimeric autotransporter adhesin YadA-like head" evidence="12">
    <location>
        <begin position="57"/>
        <end position="80"/>
    </location>
</feature>
<evidence type="ECO:0000256" key="2">
    <source>
        <dbReference type="ARBA" id="ARBA00004442"/>
    </source>
</evidence>
<evidence type="ECO:0000259" key="13">
    <source>
        <dbReference type="Pfam" id="PF05662"/>
    </source>
</evidence>
<feature type="domain" description="Trimeric autotransporter adhesin YadA-like stalk" evidence="13">
    <location>
        <begin position="486"/>
        <end position="524"/>
    </location>
</feature>
<keyword evidence="7" id="KW-0732">Signal</keyword>
<feature type="domain" description="Trimeric autotransporter adhesin YadA-like head" evidence="12">
    <location>
        <begin position="4"/>
        <end position="19"/>
    </location>
</feature>
<feature type="domain" description="Trimeric autotransporter adhesin YadA-like stalk" evidence="13">
    <location>
        <begin position="948"/>
        <end position="987"/>
    </location>
</feature>
<dbReference type="SUPFAM" id="SSF54523">
    <property type="entry name" value="Pili subunits"/>
    <property type="match status" value="1"/>
</dbReference>
<dbReference type="Pfam" id="PF05662">
    <property type="entry name" value="YadA_stalk"/>
    <property type="match status" value="20"/>
</dbReference>
<feature type="domain" description="Trimeric autotransporter adhesin YadA-like head" evidence="12">
    <location>
        <begin position="680"/>
        <end position="706"/>
    </location>
</feature>
<dbReference type="Proteomes" id="UP001319874">
    <property type="component" value="Chromosome 2"/>
</dbReference>
<name>A0ABM7TKH3_9BURK</name>
<dbReference type="CDD" id="cd12820">
    <property type="entry name" value="LbR_YadA-like"/>
    <property type="match status" value="2"/>
</dbReference>
<keyword evidence="9" id="KW-0472">Membrane</keyword>
<dbReference type="InterPro" id="IPR005594">
    <property type="entry name" value="YadA_C"/>
</dbReference>
<evidence type="ECO:0000256" key="9">
    <source>
        <dbReference type="ARBA" id="ARBA00023136"/>
    </source>
</evidence>
<evidence type="ECO:0008006" key="16">
    <source>
        <dbReference type="Google" id="ProtNLM"/>
    </source>
</evidence>
<dbReference type="InterPro" id="IPR045584">
    <property type="entry name" value="Pilin-like"/>
</dbReference>
<feature type="domain" description="Trimeric autotransporter adhesin YadA-like stalk" evidence="13">
    <location>
        <begin position="2138"/>
        <end position="2168"/>
    </location>
</feature>
<evidence type="ECO:0000256" key="8">
    <source>
        <dbReference type="ARBA" id="ARBA00022927"/>
    </source>
</evidence>
<feature type="domain" description="Trimeric autotransporter adhesin YadA-like head" evidence="12">
    <location>
        <begin position="2725"/>
        <end position="2751"/>
    </location>
</feature>
<dbReference type="InterPro" id="IPR011049">
    <property type="entry name" value="Serralysin-like_metalloprot_C"/>
</dbReference>
<dbReference type="Gene3D" id="6.10.250.2040">
    <property type="match status" value="1"/>
</dbReference>
<keyword evidence="15" id="KW-1185">Reference proteome</keyword>
<comment type="similarity">
    <text evidence="3">Belongs to the autotransporter-2 (AT-2) (TC 1.B.40) family.</text>
</comment>
<protein>
    <recommendedName>
        <fullName evidence="16">Adhesin</fullName>
    </recommendedName>
</protein>
<feature type="domain" description="Trimeric autotransporter adhesin YadA-like head" evidence="12">
    <location>
        <begin position="93"/>
        <end position="119"/>
    </location>
</feature>
<keyword evidence="5" id="KW-1134">Transmembrane beta strand</keyword>
<keyword evidence="8" id="KW-0653">Protein transport</keyword>
<evidence type="ECO:0000256" key="5">
    <source>
        <dbReference type="ARBA" id="ARBA00022452"/>
    </source>
</evidence>